<evidence type="ECO:0000313" key="2">
    <source>
        <dbReference type="EMBL" id="KAK2146241.1"/>
    </source>
</evidence>
<sequence length="234" mass="25630">MKVLLLVAALFGLACAGDYGKKNEVIKHVEYNAGYQEHGYTSSYVYHGRYPGKCGNDGFYYNDKNSFVICSNGNAYNQKCAPGSENSGYSHYEYGKQYYYHDFCDVNLVDQGYAARHAGYYGGYDGYNGAAHYGHGGYGGYGGYGAGYGYDHGYGHGGYGHGGYGHDGYGHDGYGYGGYGHDGYGHDGYGHDGYGHGNGYGQYDSYHGHDYHAEGHYDKHSDYSAPSYKGYDKK</sequence>
<gene>
    <name evidence="2" type="ORF">LSH36_623g03084</name>
</gene>
<evidence type="ECO:0000256" key="1">
    <source>
        <dbReference type="SAM" id="SignalP"/>
    </source>
</evidence>
<accession>A0AAD9J555</accession>
<dbReference type="Proteomes" id="UP001208570">
    <property type="component" value="Unassembled WGS sequence"/>
</dbReference>
<dbReference type="AlphaFoldDB" id="A0AAD9J555"/>
<feature type="signal peptide" evidence="1">
    <location>
        <begin position="1"/>
        <end position="16"/>
    </location>
</feature>
<dbReference type="EMBL" id="JAODUP010000623">
    <property type="protein sequence ID" value="KAK2146241.1"/>
    <property type="molecule type" value="Genomic_DNA"/>
</dbReference>
<name>A0AAD9J555_9ANNE</name>
<comment type="caution">
    <text evidence="2">The sequence shown here is derived from an EMBL/GenBank/DDBJ whole genome shotgun (WGS) entry which is preliminary data.</text>
</comment>
<dbReference type="PROSITE" id="PS51257">
    <property type="entry name" value="PROKAR_LIPOPROTEIN"/>
    <property type="match status" value="1"/>
</dbReference>
<proteinExistence type="predicted"/>
<keyword evidence="1" id="KW-0732">Signal</keyword>
<feature type="chain" id="PRO_5041977393" evidence="1">
    <location>
        <begin position="17"/>
        <end position="234"/>
    </location>
</feature>
<dbReference type="PRINTS" id="PR01228">
    <property type="entry name" value="EGGSHELL"/>
</dbReference>
<evidence type="ECO:0000313" key="3">
    <source>
        <dbReference type="Proteomes" id="UP001208570"/>
    </source>
</evidence>
<protein>
    <submittedName>
        <fullName evidence="2">Uncharacterized protein</fullName>
    </submittedName>
</protein>
<reference evidence="2" key="1">
    <citation type="journal article" date="2023" name="Mol. Biol. Evol.">
        <title>Third-Generation Sequencing Reveals the Adaptive Role of the Epigenome in Three Deep-Sea Polychaetes.</title>
        <authorList>
            <person name="Perez M."/>
            <person name="Aroh O."/>
            <person name="Sun Y."/>
            <person name="Lan Y."/>
            <person name="Juniper S.K."/>
            <person name="Young C.R."/>
            <person name="Angers B."/>
            <person name="Qian P.Y."/>
        </authorList>
    </citation>
    <scope>NUCLEOTIDE SEQUENCE</scope>
    <source>
        <strain evidence="2">P08H-3</strain>
    </source>
</reference>
<organism evidence="2 3">
    <name type="scientific">Paralvinella palmiformis</name>
    <dbReference type="NCBI Taxonomy" id="53620"/>
    <lineage>
        <taxon>Eukaryota</taxon>
        <taxon>Metazoa</taxon>
        <taxon>Spiralia</taxon>
        <taxon>Lophotrochozoa</taxon>
        <taxon>Annelida</taxon>
        <taxon>Polychaeta</taxon>
        <taxon>Sedentaria</taxon>
        <taxon>Canalipalpata</taxon>
        <taxon>Terebellida</taxon>
        <taxon>Terebelliformia</taxon>
        <taxon>Alvinellidae</taxon>
        <taxon>Paralvinella</taxon>
    </lineage>
</organism>
<keyword evidence="3" id="KW-1185">Reference proteome</keyword>